<keyword evidence="4" id="KW-1133">Transmembrane helix</keyword>
<reference evidence="6" key="1">
    <citation type="journal article" date="2021" name="Sci. Rep.">
        <title>Diploid genomic architecture of Nitzschia inconspicua, an elite biomass production diatom.</title>
        <authorList>
            <person name="Oliver A."/>
            <person name="Podell S."/>
            <person name="Pinowska A."/>
            <person name="Traller J.C."/>
            <person name="Smith S.R."/>
            <person name="McClure R."/>
            <person name="Beliaev A."/>
            <person name="Bohutskyi P."/>
            <person name="Hill E.A."/>
            <person name="Rabines A."/>
            <person name="Zheng H."/>
            <person name="Allen L.Z."/>
            <person name="Kuo A."/>
            <person name="Grigoriev I.V."/>
            <person name="Allen A.E."/>
            <person name="Hazlebeck D."/>
            <person name="Allen E.E."/>
        </authorList>
    </citation>
    <scope>NUCLEOTIDE SEQUENCE</scope>
    <source>
        <strain evidence="6">Hildebrandi</strain>
    </source>
</reference>
<feature type="compositionally biased region" description="Low complexity" evidence="3">
    <location>
        <begin position="145"/>
        <end position="191"/>
    </location>
</feature>
<feature type="compositionally biased region" description="Polar residues" evidence="3">
    <location>
        <begin position="74"/>
        <end position="83"/>
    </location>
</feature>
<feature type="compositionally biased region" description="Polar residues" evidence="3">
    <location>
        <begin position="22"/>
        <end position="33"/>
    </location>
</feature>
<evidence type="ECO:0000259" key="5">
    <source>
        <dbReference type="Pfam" id="PF00194"/>
    </source>
</evidence>
<accession>A0A9K3LL03</accession>
<sequence>MMEETTNDKTTAVETGDAVKSVTESSPTEQEQQPPVEDIKQPPSEDKEQQDQQDQTPSKDEEQQDQQEEQQEQPPTVQGNESKTVPPKEAATLINPTLKRRRMILLSTMCCLIVLIAAAILALYFTSDDSDTTGIARLFSPRNVEPPSEMPTSMPSDTPSEVPSATPSDVPSDLPSESPSDMPSDQPSQTPTEQPSFMPTDSFYDPHPVPENRPRGYFNYDPNDNNFGPRAWGRVDTSDSFMREFGPNGWGPYRGWASDSITQNRCSSRSENQQSPRNLEETLVCDAHHEIRSWCGQYPLTASEVEARILPHKLSLYMNRRPCGNVEQNSCNENMPPMVDYPRYSSALSSYADLMTYDIKVPSEHELEGEVFDAEIQMMTVHPADSRLASIGIVVRAQADGYNQLFQDILDAFQRTYDANAMACAVALQRRRAQDDVTMDSLAANATAAESNPSTQGRYLRWQDGDTTDNRNDATAKFVRQLPRPYTGFDPFAEPLWPSMFFYRYDGTLTEPPCTGITWFVMQRPMIISLTQLAQIRRLLFTHRDSNCRFTSVHNADQSVARPVFRGNGQTDIQGCLEGTFESDVAKGRLPANRCRA</sequence>
<keyword evidence="7" id="KW-1185">Reference proteome</keyword>
<dbReference type="GO" id="GO:0004089">
    <property type="term" value="F:carbonate dehydratase activity"/>
    <property type="evidence" value="ECO:0007669"/>
    <property type="project" value="UniProtKB-EC"/>
</dbReference>
<reference evidence="6" key="2">
    <citation type="submission" date="2021-04" db="EMBL/GenBank/DDBJ databases">
        <authorList>
            <person name="Podell S."/>
        </authorList>
    </citation>
    <scope>NUCLEOTIDE SEQUENCE</scope>
    <source>
        <strain evidence="6">Hildebrandi</strain>
    </source>
</reference>
<protein>
    <submittedName>
        <fullName evidence="6">Eukaryotic-type carbonic anhydrase</fullName>
    </submittedName>
</protein>
<comment type="catalytic activity">
    <reaction evidence="2">
        <text>hydrogencarbonate + H(+) = CO2 + H2O</text>
        <dbReference type="Rhea" id="RHEA:10748"/>
        <dbReference type="ChEBI" id="CHEBI:15377"/>
        <dbReference type="ChEBI" id="CHEBI:15378"/>
        <dbReference type="ChEBI" id="CHEBI:16526"/>
        <dbReference type="ChEBI" id="CHEBI:17544"/>
        <dbReference type="EC" id="4.2.1.1"/>
    </reaction>
</comment>
<evidence type="ECO:0000313" key="7">
    <source>
        <dbReference type="Proteomes" id="UP000693970"/>
    </source>
</evidence>
<keyword evidence="4" id="KW-0812">Transmembrane</keyword>
<feature type="region of interest" description="Disordered" evidence="3">
    <location>
        <begin position="1"/>
        <end position="92"/>
    </location>
</feature>
<dbReference type="PANTHER" id="PTHR18952">
    <property type="entry name" value="CARBONIC ANHYDRASE"/>
    <property type="match status" value="1"/>
</dbReference>
<gene>
    <name evidence="6" type="ORF">IV203_027081</name>
</gene>
<feature type="region of interest" description="Disordered" evidence="3">
    <location>
        <begin position="139"/>
        <end position="226"/>
    </location>
</feature>
<dbReference type="OrthoDB" id="42956at2759"/>
<dbReference type="EMBL" id="JAGRRH010000010">
    <property type="protein sequence ID" value="KAG7363720.1"/>
    <property type="molecule type" value="Genomic_DNA"/>
</dbReference>
<comment type="similarity">
    <text evidence="1">Belongs to the alpha-carbonic anhydrase family.</text>
</comment>
<evidence type="ECO:0000256" key="1">
    <source>
        <dbReference type="ARBA" id="ARBA00010718"/>
    </source>
</evidence>
<dbReference type="Pfam" id="PF00194">
    <property type="entry name" value="Carb_anhydrase"/>
    <property type="match status" value="1"/>
</dbReference>
<feature type="compositionally biased region" description="Basic and acidic residues" evidence="3">
    <location>
        <begin position="37"/>
        <end position="50"/>
    </location>
</feature>
<dbReference type="GO" id="GO:0008270">
    <property type="term" value="F:zinc ion binding"/>
    <property type="evidence" value="ECO:0007669"/>
    <property type="project" value="InterPro"/>
</dbReference>
<dbReference type="PANTHER" id="PTHR18952:SF265">
    <property type="entry name" value="CARBONIC ANHYDRASE"/>
    <property type="match status" value="1"/>
</dbReference>
<keyword evidence="4" id="KW-0472">Membrane</keyword>
<dbReference type="InterPro" id="IPR001148">
    <property type="entry name" value="CA_dom"/>
</dbReference>
<evidence type="ECO:0000256" key="2">
    <source>
        <dbReference type="ARBA" id="ARBA00048348"/>
    </source>
</evidence>
<feature type="compositionally biased region" description="Acidic residues" evidence="3">
    <location>
        <begin position="62"/>
        <end position="71"/>
    </location>
</feature>
<dbReference type="InterPro" id="IPR023561">
    <property type="entry name" value="Carbonic_anhydrase_a-class"/>
</dbReference>
<name>A0A9K3LL03_9STRA</name>
<organism evidence="6 7">
    <name type="scientific">Nitzschia inconspicua</name>
    <dbReference type="NCBI Taxonomy" id="303405"/>
    <lineage>
        <taxon>Eukaryota</taxon>
        <taxon>Sar</taxon>
        <taxon>Stramenopiles</taxon>
        <taxon>Ochrophyta</taxon>
        <taxon>Bacillariophyta</taxon>
        <taxon>Bacillariophyceae</taxon>
        <taxon>Bacillariophycidae</taxon>
        <taxon>Bacillariales</taxon>
        <taxon>Bacillariaceae</taxon>
        <taxon>Nitzschia</taxon>
    </lineage>
</organism>
<comment type="caution">
    <text evidence="6">The sequence shown here is derived from an EMBL/GenBank/DDBJ whole genome shotgun (WGS) entry which is preliminary data.</text>
</comment>
<feature type="transmembrane region" description="Helical" evidence="4">
    <location>
        <begin position="103"/>
        <end position="125"/>
    </location>
</feature>
<evidence type="ECO:0000256" key="3">
    <source>
        <dbReference type="SAM" id="MobiDB-lite"/>
    </source>
</evidence>
<proteinExistence type="inferred from homology"/>
<evidence type="ECO:0000313" key="6">
    <source>
        <dbReference type="EMBL" id="KAG7363720.1"/>
    </source>
</evidence>
<dbReference type="AlphaFoldDB" id="A0A9K3LL03"/>
<dbReference type="Proteomes" id="UP000693970">
    <property type="component" value="Unassembled WGS sequence"/>
</dbReference>
<feature type="domain" description="Alpha-carbonic anhydrase" evidence="5">
    <location>
        <begin position="501"/>
        <end position="547"/>
    </location>
</feature>
<evidence type="ECO:0000256" key="4">
    <source>
        <dbReference type="SAM" id="Phobius"/>
    </source>
</evidence>